<dbReference type="Pfam" id="PF10321">
    <property type="entry name" value="7TM_GPCR_Srt"/>
    <property type="match status" value="1"/>
</dbReference>
<proteinExistence type="predicted"/>
<gene>
    <name evidence="2" type="ORF">PFISCL1PPCAC_14159</name>
</gene>
<feature type="transmembrane region" description="Helical" evidence="1">
    <location>
        <begin position="39"/>
        <end position="60"/>
    </location>
</feature>
<evidence type="ECO:0000313" key="2">
    <source>
        <dbReference type="EMBL" id="GMT22862.1"/>
    </source>
</evidence>
<sequence>GIRFRFILNALSSPEYNCSGRSPSEWAILYGTPQLQLGIWSIAVGTVAMILYVPTIRVFAKERCCNSIKA</sequence>
<dbReference type="PANTHER" id="PTHR23021:SF11">
    <property type="entry name" value="SERPENTINE RECEPTOR, CLASS T"/>
    <property type="match status" value="1"/>
</dbReference>
<name>A0AAV5VVW5_9BILA</name>
<evidence type="ECO:0000256" key="1">
    <source>
        <dbReference type="SAM" id="Phobius"/>
    </source>
</evidence>
<keyword evidence="1" id="KW-0472">Membrane</keyword>
<comment type="caution">
    <text evidence="2">The sequence shown here is derived from an EMBL/GenBank/DDBJ whole genome shotgun (WGS) entry which is preliminary data.</text>
</comment>
<keyword evidence="3" id="KW-1185">Reference proteome</keyword>
<keyword evidence="1" id="KW-0812">Transmembrane</keyword>
<protein>
    <submittedName>
        <fullName evidence="2">Uncharacterized protein</fullName>
    </submittedName>
</protein>
<organism evidence="2 3">
    <name type="scientific">Pristionchus fissidentatus</name>
    <dbReference type="NCBI Taxonomy" id="1538716"/>
    <lineage>
        <taxon>Eukaryota</taxon>
        <taxon>Metazoa</taxon>
        <taxon>Ecdysozoa</taxon>
        <taxon>Nematoda</taxon>
        <taxon>Chromadorea</taxon>
        <taxon>Rhabditida</taxon>
        <taxon>Rhabditina</taxon>
        <taxon>Diplogasteromorpha</taxon>
        <taxon>Diplogasteroidea</taxon>
        <taxon>Neodiplogasteridae</taxon>
        <taxon>Pristionchus</taxon>
    </lineage>
</organism>
<dbReference type="PANTHER" id="PTHR23021">
    <property type="entry name" value="SERPENTINE RECEPTOR, CLASS T"/>
    <property type="match status" value="1"/>
</dbReference>
<dbReference type="EMBL" id="BTSY01000004">
    <property type="protein sequence ID" value="GMT22862.1"/>
    <property type="molecule type" value="Genomic_DNA"/>
</dbReference>
<accession>A0AAV5VVW5</accession>
<feature type="non-terminal residue" evidence="2">
    <location>
        <position position="1"/>
    </location>
</feature>
<dbReference type="AlphaFoldDB" id="A0AAV5VVW5"/>
<dbReference type="Proteomes" id="UP001432322">
    <property type="component" value="Unassembled WGS sequence"/>
</dbReference>
<reference evidence="2" key="1">
    <citation type="submission" date="2023-10" db="EMBL/GenBank/DDBJ databases">
        <title>Genome assembly of Pristionchus species.</title>
        <authorList>
            <person name="Yoshida K."/>
            <person name="Sommer R.J."/>
        </authorList>
    </citation>
    <scope>NUCLEOTIDE SEQUENCE</scope>
    <source>
        <strain evidence="2">RS5133</strain>
    </source>
</reference>
<dbReference type="InterPro" id="IPR019425">
    <property type="entry name" value="7TM_GPCR_serpentine_rcpt_Srt"/>
</dbReference>
<keyword evidence="1" id="KW-1133">Transmembrane helix</keyword>
<evidence type="ECO:0000313" key="3">
    <source>
        <dbReference type="Proteomes" id="UP001432322"/>
    </source>
</evidence>